<dbReference type="Proteomes" id="UP000760668">
    <property type="component" value="Unassembled WGS sequence"/>
</dbReference>
<dbReference type="InterPro" id="IPR001387">
    <property type="entry name" value="Cro/C1-type_HTH"/>
</dbReference>
<dbReference type="GO" id="GO:0003677">
    <property type="term" value="F:DNA binding"/>
    <property type="evidence" value="ECO:0007669"/>
    <property type="project" value="InterPro"/>
</dbReference>
<organism evidence="2 3">
    <name type="scientific">Pseudoflavonifractor capillosus</name>
    <dbReference type="NCBI Taxonomy" id="106588"/>
    <lineage>
        <taxon>Bacteria</taxon>
        <taxon>Bacillati</taxon>
        <taxon>Bacillota</taxon>
        <taxon>Clostridia</taxon>
        <taxon>Eubacteriales</taxon>
        <taxon>Oscillospiraceae</taxon>
        <taxon>Pseudoflavonifractor</taxon>
    </lineage>
</organism>
<comment type="caution">
    <text evidence="2">The sequence shown here is derived from an EMBL/GenBank/DDBJ whole genome shotgun (WGS) entry which is preliminary data.</text>
</comment>
<dbReference type="Pfam" id="PF12844">
    <property type="entry name" value="HTH_19"/>
    <property type="match status" value="1"/>
</dbReference>
<evidence type="ECO:0000313" key="3">
    <source>
        <dbReference type="Proteomes" id="UP000760668"/>
    </source>
</evidence>
<evidence type="ECO:0000313" key="2">
    <source>
        <dbReference type="EMBL" id="HJG86895.1"/>
    </source>
</evidence>
<accession>A0A921MMB2</accession>
<dbReference type="Gene3D" id="1.10.260.40">
    <property type="entry name" value="lambda repressor-like DNA-binding domains"/>
    <property type="match status" value="1"/>
</dbReference>
<proteinExistence type="predicted"/>
<dbReference type="SUPFAM" id="SSF47413">
    <property type="entry name" value="lambda repressor-like DNA-binding domains"/>
    <property type="match status" value="1"/>
</dbReference>
<dbReference type="AlphaFoldDB" id="A0A921MMB2"/>
<evidence type="ECO:0000259" key="1">
    <source>
        <dbReference type="PROSITE" id="PS50943"/>
    </source>
</evidence>
<name>A0A921MMB2_9FIRM</name>
<dbReference type="EMBL" id="DYUC01000078">
    <property type="protein sequence ID" value="HJG86895.1"/>
    <property type="molecule type" value="Genomic_DNA"/>
</dbReference>
<sequence>MFNNRLRLLRTERGPTQRRMADMLGLTERNYQRYESDGPMPRYKMLLEIAITSAFPWIISSAARKNGNSIFEHKTGRA</sequence>
<gene>
    <name evidence="2" type="ORF">K8V01_07740</name>
</gene>
<reference evidence="2" key="2">
    <citation type="submission" date="2021-09" db="EMBL/GenBank/DDBJ databases">
        <authorList>
            <person name="Gilroy R."/>
        </authorList>
    </citation>
    <scope>NUCLEOTIDE SEQUENCE</scope>
    <source>
        <strain evidence="2">CHK179-5677</strain>
    </source>
</reference>
<protein>
    <submittedName>
        <fullName evidence="2">Helix-turn-helix domain-containing protein</fullName>
    </submittedName>
</protein>
<feature type="domain" description="HTH cro/C1-type" evidence="1">
    <location>
        <begin position="6"/>
        <end position="50"/>
    </location>
</feature>
<dbReference type="PROSITE" id="PS50943">
    <property type="entry name" value="HTH_CROC1"/>
    <property type="match status" value="1"/>
</dbReference>
<dbReference type="InterPro" id="IPR010982">
    <property type="entry name" value="Lambda_DNA-bd_dom_sf"/>
</dbReference>
<reference evidence="2" key="1">
    <citation type="journal article" date="2021" name="PeerJ">
        <title>Extensive microbial diversity within the chicken gut microbiome revealed by metagenomics and culture.</title>
        <authorList>
            <person name="Gilroy R."/>
            <person name="Ravi A."/>
            <person name="Getino M."/>
            <person name="Pursley I."/>
            <person name="Horton D.L."/>
            <person name="Alikhan N.F."/>
            <person name="Baker D."/>
            <person name="Gharbi K."/>
            <person name="Hall N."/>
            <person name="Watson M."/>
            <person name="Adriaenssens E.M."/>
            <person name="Foster-Nyarko E."/>
            <person name="Jarju S."/>
            <person name="Secka A."/>
            <person name="Antonio M."/>
            <person name="Oren A."/>
            <person name="Chaudhuri R.R."/>
            <person name="La Ragione R."/>
            <person name="Hildebrand F."/>
            <person name="Pallen M.J."/>
        </authorList>
    </citation>
    <scope>NUCLEOTIDE SEQUENCE</scope>
    <source>
        <strain evidence="2">CHK179-5677</strain>
    </source>
</reference>
<dbReference type="CDD" id="cd00093">
    <property type="entry name" value="HTH_XRE"/>
    <property type="match status" value="1"/>
</dbReference>